<dbReference type="Pfam" id="PF25973">
    <property type="entry name" value="BSH_CzcB"/>
    <property type="match status" value="1"/>
</dbReference>
<name>A0ABV3NZN7_9ENTR</name>
<keyword evidence="4 9" id="KW-1003">Cell membrane</keyword>
<evidence type="ECO:0000256" key="4">
    <source>
        <dbReference type="ARBA" id="ARBA00022475"/>
    </source>
</evidence>
<evidence type="ECO:0000259" key="12">
    <source>
        <dbReference type="Pfam" id="PF25973"/>
    </source>
</evidence>
<dbReference type="RefSeq" id="WP_367597009.1">
    <property type="nucleotide sequence ID" value="NZ_JBFMVT010000002.1"/>
</dbReference>
<dbReference type="EMBL" id="JBFMVT010000002">
    <property type="protein sequence ID" value="MEW7315001.1"/>
    <property type="molecule type" value="Genomic_DNA"/>
</dbReference>
<comment type="subcellular location">
    <subcellularLocation>
        <location evidence="1 9">Cell inner membrane</location>
        <topology evidence="1 9">Single-pass membrane protein</topology>
    </subcellularLocation>
</comment>
<keyword evidence="15" id="KW-1185">Reference proteome</keyword>
<dbReference type="InterPro" id="IPR010129">
    <property type="entry name" value="T1SS_HlyD"/>
</dbReference>
<comment type="similarity">
    <text evidence="2 9">Belongs to the membrane fusion protein (MFP) (TC 8.A.1) family.</text>
</comment>
<evidence type="ECO:0000256" key="9">
    <source>
        <dbReference type="RuleBase" id="RU365093"/>
    </source>
</evidence>
<proteinExistence type="inferred from homology"/>
<dbReference type="Proteomes" id="UP001555342">
    <property type="component" value="Unassembled WGS sequence"/>
</dbReference>
<keyword evidence="5 9" id="KW-0997">Cell inner membrane</keyword>
<feature type="domain" description="AprE-like beta-barrel" evidence="13">
    <location>
        <begin position="349"/>
        <end position="402"/>
    </location>
</feature>
<dbReference type="NCBIfam" id="TIGR01843">
    <property type="entry name" value="type_I_hlyD"/>
    <property type="match status" value="1"/>
</dbReference>
<evidence type="ECO:0000256" key="3">
    <source>
        <dbReference type="ARBA" id="ARBA00022448"/>
    </source>
</evidence>
<dbReference type="InterPro" id="IPR058647">
    <property type="entry name" value="BSH_CzcB-like"/>
</dbReference>
<dbReference type="PANTHER" id="PTHR30386:SF27">
    <property type="entry name" value="MEMBRANE FUSION PROTEIN (MFP) FAMILY PROTEIN"/>
    <property type="match status" value="1"/>
</dbReference>
<organism evidence="14 15">
    <name type="scientific">Buttiauxella gaviniae</name>
    <dbReference type="NCBI Taxonomy" id="82990"/>
    <lineage>
        <taxon>Bacteria</taxon>
        <taxon>Pseudomonadati</taxon>
        <taxon>Pseudomonadota</taxon>
        <taxon>Gammaproteobacteria</taxon>
        <taxon>Enterobacterales</taxon>
        <taxon>Enterobacteriaceae</taxon>
        <taxon>Buttiauxella</taxon>
    </lineage>
</organism>
<dbReference type="Pfam" id="PF26002">
    <property type="entry name" value="Beta-barrel_AprE"/>
    <property type="match status" value="1"/>
</dbReference>
<evidence type="ECO:0000313" key="15">
    <source>
        <dbReference type="Proteomes" id="UP001555342"/>
    </source>
</evidence>
<keyword evidence="3 9" id="KW-0813">Transport</keyword>
<dbReference type="PRINTS" id="PR01490">
    <property type="entry name" value="RTXTOXIND"/>
</dbReference>
<sequence length="484" mass="53538">MKFFDLKNKTFTSDREFLPSALEVQETPPSPLRLQMLYTICALVVMAFIWSIVGKIDVIATAGGKIQPQGYVKVVESMVNGKVEQILVQNGDRVRAGQKLVMLEANDVQAQHSDIGSQLLSWQAEIIRRQTEDSRLSGLTLNSGQLVQTSALEWPENSPIPEDIRSREDAVMRSELAKLNADLEDIQAKLIQNQVQESSMRTAISSQESLIDTLNQRVHLRRDLVEKQVVSRDDWLQVIANVKEAQNNLANSRAQLSNIIASKTILSGSFQQTRDNFVATNLQKLVEAERQAASLREKFKESLVQLNHMTLTSPTDGIVAASSLTTPGQVINRGDELMRVVPQEAGMEVIAYVPNQEIGFIREGQHVDVKINAFPFTRYGTVNGTVKKISKDAIPDADAQQSQRDPTHASNAMTGSFGGGQATSTLVFPLTVSLAQNFIDADGNRINLVPGMGVTAEIKTDRRRLIEYLISPVYDVTSSSLHER</sequence>
<evidence type="ECO:0000256" key="5">
    <source>
        <dbReference type="ARBA" id="ARBA00022519"/>
    </source>
</evidence>
<evidence type="ECO:0000256" key="2">
    <source>
        <dbReference type="ARBA" id="ARBA00009477"/>
    </source>
</evidence>
<keyword evidence="10" id="KW-0175">Coiled coil</keyword>
<evidence type="ECO:0000256" key="11">
    <source>
        <dbReference type="SAM" id="MobiDB-lite"/>
    </source>
</evidence>
<protein>
    <recommendedName>
        <fullName evidence="9">Membrane fusion protein (MFP) family protein</fullName>
    </recommendedName>
</protein>
<keyword evidence="6" id="KW-0812">Transmembrane</keyword>
<gene>
    <name evidence="14" type="ORF">AB1E22_20220</name>
</gene>
<feature type="compositionally biased region" description="Polar residues" evidence="11">
    <location>
        <begin position="399"/>
        <end position="414"/>
    </location>
</feature>
<dbReference type="Gene3D" id="2.40.50.100">
    <property type="match status" value="1"/>
</dbReference>
<reference evidence="14 15" key="1">
    <citation type="submission" date="2024-07" db="EMBL/GenBank/DDBJ databases">
        <authorList>
            <person name="Wang L."/>
        </authorList>
    </citation>
    <scope>NUCLEOTIDE SEQUENCE [LARGE SCALE GENOMIC DNA]</scope>
    <source>
        <strain evidence="14 15">WL359</strain>
    </source>
</reference>
<dbReference type="PANTHER" id="PTHR30386">
    <property type="entry name" value="MEMBRANE FUSION SUBUNIT OF EMRAB-TOLC MULTIDRUG EFFLUX PUMP"/>
    <property type="match status" value="1"/>
</dbReference>
<evidence type="ECO:0000256" key="1">
    <source>
        <dbReference type="ARBA" id="ARBA00004377"/>
    </source>
</evidence>
<dbReference type="InterPro" id="IPR050739">
    <property type="entry name" value="MFP"/>
</dbReference>
<evidence type="ECO:0000256" key="10">
    <source>
        <dbReference type="SAM" id="Coils"/>
    </source>
</evidence>
<evidence type="ECO:0000256" key="8">
    <source>
        <dbReference type="ARBA" id="ARBA00023136"/>
    </source>
</evidence>
<evidence type="ECO:0000256" key="6">
    <source>
        <dbReference type="ARBA" id="ARBA00022692"/>
    </source>
</evidence>
<keyword evidence="8" id="KW-0472">Membrane</keyword>
<evidence type="ECO:0000256" key="7">
    <source>
        <dbReference type="ARBA" id="ARBA00022989"/>
    </source>
</evidence>
<dbReference type="InterPro" id="IPR058982">
    <property type="entry name" value="Beta-barrel_AprE"/>
</dbReference>
<feature type="region of interest" description="Disordered" evidence="11">
    <location>
        <begin position="394"/>
        <end position="416"/>
    </location>
</feature>
<evidence type="ECO:0000259" key="13">
    <source>
        <dbReference type="Pfam" id="PF26002"/>
    </source>
</evidence>
<dbReference type="Gene3D" id="2.40.30.170">
    <property type="match status" value="1"/>
</dbReference>
<feature type="coiled-coil region" evidence="10">
    <location>
        <begin position="242"/>
        <end position="305"/>
    </location>
</feature>
<feature type="domain" description="CzcB-like barrel-sandwich hybrid" evidence="12">
    <location>
        <begin position="74"/>
        <end position="340"/>
    </location>
</feature>
<accession>A0ABV3NZN7</accession>
<evidence type="ECO:0000313" key="14">
    <source>
        <dbReference type="EMBL" id="MEW7315001.1"/>
    </source>
</evidence>
<keyword evidence="7" id="KW-1133">Transmembrane helix</keyword>
<comment type="caution">
    <text evidence="14">The sequence shown here is derived from an EMBL/GenBank/DDBJ whole genome shotgun (WGS) entry which is preliminary data.</text>
</comment>